<organism evidence="4">
    <name type="scientific">Thermorudis sp</name>
    <dbReference type="NCBI Taxonomy" id="1969470"/>
    <lineage>
        <taxon>Bacteria</taxon>
        <taxon>Pseudomonadati</taxon>
        <taxon>Thermomicrobiota</taxon>
        <taxon>Thermomicrobia</taxon>
        <taxon>Thermomicrobia incertae sedis</taxon>
        <taxon>Thermorudis</taxon>
    </lineage>
</organism>
<reference evidence="4" key="1">
    <citation type="journal article" date="2020" name="mSystems">
        <title>Genome- and Community-Level Interaction Insights into Carbon Utilization and Element Cycling Functions of Hydrothermarchaeota in Hydrothermal Sediment.</title>
        <authorList>
            <person name="Zhou Z."/>
            <person name="Liu Y."/>
            <person name="Xu W."/>
            <person name="Pan J."/>
            <person name="Luo Z.H."/>
            <person name="Li M."/>
        </authorList>
    </citation>
    <scope>NUCLEOTIDE SEQUENCE [LARGE SCALE GENOMIC DNA]</scope>
    <source>
        <strain evidence="4">SpSt-192</strain>
    </source>
</reference>
<dbReference type="InterPro" id="IPR000182">
    <property type="entry name" value="GNAT_dom"/>
</dbReference>
<keyword evidence="1 4" id="KW-0808">Transferase</keyword>
<protein>
    <submittedName>
        <fullName evidence="4">GNAT family N-acetyltransferase</fullName>
    </submittedName>
</protein>
<evidence type="ECO:0000313" key="4">
    <source>
        <dbReference type="EMBL" id="HEX69920.1"/>
    </source>
</evidence>
<proteinExistence type="predicted"/>
<dbReference type="CDD" id="cd04301">
    <property type="entry name" value="NAT_SF"/>
    <property type="match status" value="1"/>
</dbReference>
<gene>
    <name evidence="4" type="ORF">ENP13_01565</name>
</gene>
<dbReference type="AlphaFoldDB" id="A0A7C2ZX30"/>
<dbReference type="InterPro" id="IPR016181">
    <property type="entry name" value="Acyl_CoA_acyltransferase"/>
</dbReference>
<dbReference type="InterPro" id="IPR050680">
    <property type="entry name" value="YpeA/RimI_acetyltransf"/>
</dbReference>
<feature type="domain" description="N-acetyltransferase" evidence="3">
    <location>
        <begin position="1"/>
        <end position="110"/>
    </location>
</feature>
<dbReference type="EMBL" id="DSID01000124">
    <property type="protein sequence ID" value="HEX69920.1"/>
    <property type="molecule type" value="Genomic_DNA"/>
</dbReference>
<dbReference type="PROSITE" id="PS51186">
    <property type="entry name" value="GNAT"/>
    <property type="match status" value="1"/>
</dbReference>
<dbReference type="Gene3D" id="3.40.630.30">
    <property type="match status" value="1"/>
</dbReference>
<keyword evidence="2" id="KW-0012">Acyltransferase</keyword>
<evidence type="ECO:0000256" key="2">
    <source>
        <dbReference type="ARBA" id="ARBA00023315"/>
    </source>
</evidence>
<dbReference type="GO" id="GO:0016747">
    <property type="term" value="F:acyltransferase activity, transferring groups other than amino-acyl groups"/>
    <property type="evidence" value="ECO:0007669"/>
    <property type="project" value="InterPro"/>
</dbReference>
<dbReference type="PANTHER" id="PTHR43420">
    <property type="entry name" value="ACETYLTRANSFERASE"/>
    <property type="match status" value="1"/>
</dbReference>
<evidence type="ECO:0000259" key="3">
    <source>
        <dbReference type="PROSITE" id="PS51186"/>
    </source>
</evidence>
<accession>A0A7C2ZX30</accession>
<sequence length="110" mass="12087">MRAGLNSRPARVVQVPGSSHATVFVPGVLRPRATAWLAITVSAKYRGRGIGRRLMRAAERWAKAQGAVDLLLDCHAATRAAIRFYETLGYRVRGLILAKPRATPDHRLSD</sequence>
<dbReference type="Pfam" id="PF00583">
    <property type="entry name" value="Acetyltransf_1"/>
    <property type="match status" value="1"/>
</dbReference>
<comment type="caution">
    <text evidence="4">The sequence shown here is derived from an EMBL/GenBank/DDBJ whole genome shotgun (WGS) entry which is preliminary data.</text>
</comment>
<dbReference type="SUPFAM" id="SSF55729">
    <property type="entry name" value="Acyl-CoA N-acyltransferases (Nat)"/>
    <property type="match status" value="1"/>
</dbReference>
<evidence type="ECO:0000256" key="1">
    <source>
        <dbReference type="ARBA" id="ARBA00022679"/>
    </source>
</evidence>
<name>A0A7C2ZX30_9BACT</name>